<proteinExistence type="predicted"/>
<dbReference type="Proteomes" id="UP001519332">
    <property type="component" value="Unassembled WGS sequence"/>
</dbReference>
<reference evidence="1 2" key="1">
    <citation type="submission" date="2021-03" db="EMBL/GenBank/DDBJ databases">
        <title>Sequencing the genomes of 1000 actinobacteria strains.</title>
        <authorList>
            <person name="Klenk H.-P."/>
        </authorList>
    </citation>
    <scope>NUCLEOTIDE SEQUENCE [LARGE SCALE GENOMIC DNA]</scope>
    <source>
        <strain evidence="1 2">DSM 46670</strain>
    </source>
</reference>
<accession>A0ABS4T6B5</accession>
<evidence type="ECO:0008006" key="3">
    <source>
        <dbReference type="Google" id="ProtNLM"/>
    </source>
</evidence>
<organism evidence="1 2">
    <name type="scientific">Kibdelosporangium banguiense</name>
    <dbReference type="NCBI Taxonomy" id="1365924"/>
    <lineage>
        <taxon>Bacteria</taxon>
        <taxon>Bacillati</taxon>
        <taxon>Actinomycetota</taxon>
        <taxon>Actinomycetes</taxon>
        <taxon>Pseudonocardiales</taxon>
        <taxon>Pseudonocardiaceae</taxon>
        <taxon>Kibdelosporangium</taxon>
    </lineage>
</organism>
<sequence length="366" mass="38794">MRLPKHGRWLVVAALTVVAVAVPFVPNVLPVSTGTVDPARLRDLIMHSANVPHQGYAESSGRLPVPELPKLASVTSLLTGTTRIRTWYSSPSRERFDVVTTTGETDVYRSADGEQTYESGENKVTDLFGTLPMRLPRAGDLLPPELARRILNAAPGDALSSIPAQRIAGISAAGLRLRPTDPDTTIGHVDVWADPVSGVPLRVELTAKNTEDPMLITRFLDFSLTPPADDVLSSDLSPDVGVGMLEASDIAEALGRFGLVAPPDRLAGRDLRIEDLAGIAAVYGTGLSSFVVVQLPRDVAESAFDAAKKAGAKQVGNTVTLQVPPLSLAVVRSATGRRTFLLAGLVATKVLDQAGAELAALRRSPR</sequence>
<evidence type="ECO:0000313" key="2">
    <source>
        <dbReference type="Proteomes" id="UP001519332"/>
    </source>
</evidence>
<comment type="caution">
    <text evidence="1">The sequence shown here is derived from an EMBL/GenBank/DDBJ whole genome shotgun (WGS) entry which is preliminary data.</text>
</comment>
<dbReference type="EMBL" id="JAGINW010000001">
    <property type="protein sequence ID" value="MBP2319965.1"/>
    <property type="molecule type" value="Genomic_DNA"/>
</dbReference>
<dbReference type="Gene3D" id="2.50.20.10">
    <property type="entry name" value="Lipoprotein localisation LolA/LolB/LppX"/>
    <property type="match status" value="1"/>
</dbReference>
<evidence type="ECO:0000313" key="1">
    <source>
        <dbReference type="EMBL" id="MBP2319965.1"/>
    </source>
</evidence>
<gene>
    <name evidence="1" type="ORF">JOF56_000350</name>
</gene>
<protein>
    <recommendedName>
        <fullName evidence="3">Sigma E regulatory protein, MucB/RseB</fullName>
    </recommendedName>
</protein>
<name>A0ABS4T6B5_9PSEU</name>
<dbReference type="RefSeq" id="WP_307854872.1">
    <property type="nucleotide sequence ID" value="NZ_JAGINW010000001.1"/>
</dbReference>
<keyword evidence="2" id="KW-1185">Reference proteome</keyword>